<evidence type="ECO:0008006" key="3">
    <source>
        <dbReference type="Google" id="ProtNLM"/>
    </source>
</evidence>
<reference evidence="1 2" key="1">
    <citation type="submission" date="2017-04" db="EMBL/GenBank/DDBJ databases">
        <title>Comparative genome analysis of Subtercola boreus.</title>
        <authorList>
            <person name="Cho Y.-J."/>
            <person name="Cho A."/>
            <person name="Kim O.-S."/>
            <person name="Lee J.-I."/>
        </authorList>
    </citation>
    <scope>NUCLEOTIDE SEQUENCE [LARGE SCALE GENOMIC DNA]</scope>
    <source>
        <strain evidence="1 2">P27444</strain>
    </source>
</reference>
<accession>A0A3E0VBT9</accession>
<proteinExistence type="predicted"/>
<protein>
    <recommendedName>
        <fullName evidence="3">DUF4380 domain-containing protein</fullName>
    </recommendedName>
</protein>
<gene>
    <name evidence="1" type="ORF">B7R21_16340</name>
</gene>
<sequence length="323" mass="34064">MTDAASSKPTVRTSGSPDLPLLTVDSGSYRAVFAPTRGGRLLALSLAGEELLWQNPALLDDDLHPRTPLTEWPQGEGGMGTWANVGGSKTWPAPQGWNGPDEWAGPPDPVLDSGVWTSAVTQNTGSVTVSLLSAADARSGLRMTRVFTFAGDQPDFAEAITLENISGRTIRWSPWEVCQVRTTPGDLITFEGAALPEMRELGLYEGRASARPGPQQVSFETGSGISKHGCVGGSGAIALRRRSGTTLMLSMRPVDGAEYPDGGCRTEVWLQRPTAAPIGELAGLHPDAHLAELEVLGPLVTLGPGESNTVVVTWSTASEGGRR</sequence>
<dbReference type="AlphaFoldDB" id="A0A3E0VBT9"/>
<name>A0A3E0VBT9_9MICO</name>
<evidence type="ECO:0000313" key="1">
    <source>
        <dbReference type="EMBL" id="RFA07159.1"/>
    </source>
</evidence>
<dbReference type="Proteomes" id="UP000256709">
    <property type="component" value="Unassembled WGS sequence"/>
</dbReference>
<organism evidence="1 2">
    <name type="scientific">Subtercola boreus</name>
    <dbReference type="NCBI Taxonomy" id="120213"/>
    <lineage>
        <taxon>Bacteria</taxon>
        <taxon>Bacillati</taxon>
        <taxon>Actinomycetota</taxon>
        <taxon>Actinomycetes</taxon>
        <taxon>Micrococcales</taxon>
        <taxon>Microbacteriaceae</taxon>
        <taxon>Subtercola</taxon>
    </lineage>
</organism>
<evidence type="ECO:0000313" key="2">
    <source>
        <dbReference type="Proteomes" id="UP000256709"/>
    </source>
</evidence>
<dbReference type="RefSeq" id="WP_116284329.1">
    <property type="nucleotide sequence ID" value="NZ_NBXA01000028.1"/>
</dbReference>
<comment type="caution">
    <text evidence="1">The sequence shown here is derived from an EMBL/GenBank/DDBJ whole genome shotgun (WGS) entry which is preliminary data.</text>
</comment>
<dbReference type="OrthoDB" id="174931at2"/>
<dbReference type="EMBL" id="NBXA01000028">
    <property type="protein sequence ID" value="RFA07159.1"/>
    <property type="molecule type" value="Genomic_DNA"/>
</dbReference>